<name>A0A0C9ZGX1_9AGAM</name>
<dbReference type="Proteomes" id="UP000054018">
    <property type="component" value="Unassembled WGS sequence"/>
</dbReference>
<accession>A0A0C9ZGX1</accession>
<sequence>CTCDHMIALAGQSIGYNGRRSRYVMLIQCARRLIILCRYHLSSTKTCTLTGYR</sequence>
<feature type="non-terminal residue" evidence="1">
    <location>
        <position position="1"/>
    </location>
</feature>
<evidence type="ECO:0000313" key="1">
    <source>
        <dbReference type="EMBL" id="KIK21752.1"/>
    </source>
</evidence>
<dbReference type="AlphaFoldDB" id="A0A0C9ZGX1"/>
<reference evidence="2" key="2">
    <citation type="submission" date="2015-01" db="EMBL/GenBank/DDBJ databases">
        <title>Evolutionary Origins and Diversification of the Mycorrhizal Mutualists.</title>
        <authorList>
            <consortium name="DOE Joint Genome Institute"/>
            <consortium name="Mycorrhizal Genomics Consortium"/>
            <person name="Kohler A."/>
            <person name="Kuo A."/>
            <person name="Nagy L.G."/>
            <person name="Floudas D."/>
            <person name="Copeland A."/>
            <person name="Barry K.W."/>
            <person name="Cichocki N."/>
            <person name="Veneault-Fourrey C."/>
            <person name="LaButti K."/>
            <person name="Lindquist E.A."/>
            <person name="Lipzen A."/>
            <person name="Lundell T."/>
            <person name="Morin E."/>
            <person name="Murat C."/>
            <person name="Riley R."/>
            <person name="Ohm R."/>
            <person name="Sun H."/>
            <person name="Tunlid A."/>
            <person name="Henrissat B."/>
            <person name="Grigoriev I.V."/>
            <person name="Hibbett D.S."/>
            <person name="Martin F."/>
        </authorList>
    </citation>
    <scope>NUCLEOTIDE SEQUENCE [LARGE SCALE GENOMIC DNA]</scope>
    <source>
        <strain evidence="2">441</strain>
    </source>
</reference>
<proteinExistence type="predicted"/>
<dbReference type="HOGENOM" id="CLU_3074380_0_0_1"/>
<keyword evidence="2" id="KW-1185">Reference proteome</keyword>
<evidence type="ECO:0000313" key="2">
    <source>
        <dbReference type="Proteomes" id="UP000054018"/>
    </source>
</evidence>
<organism evidence="1 2">
    <name type="scientific">Pisolithus microcarpus 441</name>
    <dbReference type="NCBI Taxonomy" id="765257"/>
    <lineage>
        <taxon>Eukaryota</taxon>
        <taxon>Fungi</taxon>
        <taxon>Dikarya</taxon>
        <taxon>Basidiomycota</taxon>
        <taxon>Agaricomycotina</taxon>
        <taxon>Agaricomycetes</taxon>
        <taxon>Agaricomycetidae</taxon>
        <taxon>Boletales</taxon>
        <taxon>Sclerodermatineae</taxon>
        <taxon>Pisolithaceae</taxon>
        <taxon>Pisolithus</taxon>
    </lineage>
</organism>
<dbReference type="EMBL" id="KN833747">
    <property type="protein sequence ID" value="KIK21752.1"/>
    <property type="molecule type" value="Genomic_DNA"/>
</dbReference>
<reference evidence="1 2" key="1">
    <citation type="submission" date="2014-04" db="EMBL/GenBank/DDBJ databases">
        <authorList>
            <consortium name="DOE Joint Genome Institute"/>
            <person name="Kuo A."/>
            <person name="Kohler A."/>
            <person name="Costa M.D."/>
            <person name="Nagy L.G."/>
            <person name="Floudas D."/>
            <person name="Copeland A."/>
            <person name="Barry K.W."/>
            <person name="Cichocki N."/>
            <person name="Veneault-Fourrey C."/>
            <person name="LaButti K."/>
            <person name="Lindquist E.A."/>
            <person name="Lipzen A."/>
            <person name="Lundell T."/>
            <person name="Morin E."/>
            <person name="Murat C."/>
            <person name="Sun H."/>
            <person name="Tunlid A."/>
            <person name="Henrissat B."/>
            <person name="Grigoriev I.V."/>
            <person name="Hibbett D.S."/>
            <person name="Martin F."/>
            <person name="Nordberg H.P."/>
            <person name="Cantor M.N."/>
            <person name="Hua S.X."/>
        </authorList>
    </citation>
    <scope>NUCLEOTIDE SEQUENCE [LARGE SCALE GENOMIC DNA]</scope>
    <source>
        <strain evidence="1 2">441</strain>
    </source>
</reference>
<protein>
    <submittedName>
        <fullName evidence="1">Uncharacterized protein</fullName>
    </submittedName>
</protein>
<gene>
    <name evidence="1" type="ORF">PISMIDRAFT_681019</name>
</gene>